<reference evidence="2 3" key="1">
    <citation type="submission" date="2024-01" db="EMBL/GenBank/DDBJ databases">
        <authorList>
            <person name="Alioto T."/>
            <person name="Alioto T."/>
            <person name="Gomez Garrido J."/>
        </authorList>
    </citation>
    <scope>NUCLEOTIDE SEQUENCE [LARGE SCALE GENOMIC DNA]</scope>
</reference>
<proteinExistence type="predicted"/>
<feature type="region of interest" description="Disordered" evidence="1">
    <location>
        <begin position="181"/>
        <end position="205"/>
    </location>
</feature>
<evidence type="ECO:0000256" key="1">
    <source>
        <dbReference type="SAM" id="MobiDB-lite"/>
    </source>
</evidence>
<dbReference type="AlphaFoldDB" id="A0AAV1PHB4"/>
<comment type="caution">
    <text evidence="2">The sequence shown here is derived from an EMBL/GenBank/DDBJ whole genome shotgun (WGS) entry which is preliminary data.</text>
</comment>
<organism evidence="2 3">
    <name type="scientific">Scomber scombrus</name>
    <name type="common">Atlantic mackerel</name>
    <name type="synonym">Scomber vernalis</name>
    <dbReference type="NCBI Taxonomy" id="13677"/>
    <lineage>
        <taxon>Eukaryota</taxon>
        <taxon>Metazoa</taxon>
        <taxon>Chordata</taxon>
        <taxon>Craniata</taxon>
        <taxon>Vertebrata</taxon>
        <taxon>Euteleostomi</taxon>
        <taxon>Actinopterygii</taxon>
        <taxon>Neopterygii</taxon>
        <taxon>Teleostei</taxon>
        <taxon>Neoteleostei</taxon>
        <taxon>Acanthomorphata</taxon>
        <taxon>Pelagiaria</taxon>
        <taxon>Scombriformes</taxon>
        <taxon>Scombridae</taxon>
        <taxon>Scomber</taxon>
    </lineage>
</organism>
<protein>
    <submittedName>
        <fullName evidence="2">Unnamed protein product</fullName>
    </submittedName>
</protein>
<name>A0AAV1PHB4_SCOSC</name>
<evidence type="ECO:0000313" key="3">
    <source>
        <dbReference type="Proteomes" id="UP001314229"/>
    </source>
</evidence>
<gene>
    <name evidence="2" type="ORF">FSCOSCO3_A015363</name>
</gene>
<sequence>MFRCCLYESDLVNRDKEKLGDEVAIKRGSIISCLSLPSASWIGQGFWALEGAGGLICMYGVTKRAFGAELIRQHKPTRSTVEDVSACDIASHPAQPRPAPPLTYPYPPPHQPQIYSVRKQTVTLPTPHQSHIDLRGVNVPNRRDNASDVFHNENLTSSKSTKVSSTLKSGRISKPRFTVGQWHRRPTPGLGCGTKPRPNNAGAAEGCDLETAADCDNSLDERRGGHLVSVATS</sequence>
<accession>A0AAV1PHB4</accession>
<dbReference type="EMBL" id="CAWUFR010000170">
    <property type="protein sequence ID" value="CAK6971094.1"/>
    <property type="molecule type" value="Genomic_DNA"/>
</dbReference>
<dbReference type="Proteomes" id="UP001314229">
    <property type="component" value="Unassembled WGS sequence"/>
</dbReference>
<evidence type="ECO:0000313" key="2">
    <source>
        <dbReference type="EMBL" id="CAK6971094.1"/>
    </source>
</evidence>
<keyword evidence="3" id="KW-1185">Reference proteome</keyword>